<sequence>MHGDAAGREAIESLIRDRTGTVVDDDDTVDLSGYRGHRILRFNTGAERCEHRPGGWKIRFHRAPRLASFADANLRQGRATMTSEPGRGAIVLAAYSPDPELFRIQLRSLQDQSVRDWECIISVDGERDAVESLVAGVVAGDERFRVVGDDARRGFYRNFEYGLRAVPANAAWIALCDQDDRWEPSKIADLLPHLKEVSLISGQARLVRYPSGEVTGVTDRVDHGAVLTLLSNQFTGSLCVFDREILATALPFPHVSSRVATHDHWLAVVAGAYRGTRIVDEVVQDYVQHDANVFGDPSRLESAGLAASVRNVLSLAERYEGSRSPLALMRMTFWTYVGWRQVMVDTLRSRKGLPDQRIEAAFGVERRWPALNALLRRAARSGVVPARFVLEYRASWLAGLLSGGRHAARDAAHRSP</sequence>
<dbReference type="EMBL" id="JAGTTM010000002">
    <property type="protein sequence ID" value="MCC2029346.1"/>
    <property type="molecule type" value="Genomic_DNA"/>
</dbReference>
<keyword evidence="2" id="KW-0808">Transferase</keyword>
<reference evidence="2" key="1">
    <citation type="submission" date="2021-04" db="EMBL/GenBank/DDBJ databases">
        <title>Microbacterium tenobrionis sp. nov. and Microbacterium allomyrinae sp. nov., isolated from larvae of Tenobrio molitor and Allomyrina dichotoma, respectively.</title>
        <authorList>
            <person name="Lee S.D."/>
        </authorList>
    </citation>
    <scope>NUCLEOTIDE SEQUENCE</scope>
    <source>
        <strain evidence="2">YMB-B2</strain>
    </source>
</reference>
<feature type="domain" description="Glycosyltransferase 2-like" evidence="1">
    <location>
        <begin position="106"/>
        <end position="203"/>
    </location>
</feature>
<dbReference type="Proteomes" id="UP001139289">
    <property type="component" value="Unassembled WGS sequence"/>
</dbReference>
<comment type="caution">
    <text evidence="2">The sequence shown here is derived from an EMBL/GenBank/DDBJ whole genome shotgun (WGS) entry which is preliminary data.</text>
</comment>
<dbReference type="GO" id="GO:0016757">
    <property type="term" value="F:glycosyltransferase activity"/>
    <property type="evidence" value="ECO:0007669"/>
    <property type="project" value="UniProtKB-KW"/>
</dbReference>
<protein>
    <submittedName>
        <fullName evidence="2">Glycosyltransferase</fullName>
        <ecNumber evidence="2">2.4.-.-</ecNumber>
    </submittedName>
</protein>
<dbReference type="AlphaFoldDB" id="A0A9X1LPC3"/>
<dbReference type="InterPro" id="IPR029044">
    <property type="entry name" value="Nucleotide-diphossugar_trans"/>
</dbReference>
<evidence type="ECO:0000313" key="3">
    <source>
        <dbReference type="Proteomes" id="UP001139289"/>
    </source>
</evidence>
<dbReference type="Gene3D" id="3.90.550.10">
    <property type="entry name" value="Spore Coat Polysaccharide Biosynthesis Protein SpsA, Chain A"/>
    <property type="match status" value="1"/>
</dbReference>
<evidence type="ECO:0000259" key="1">
    <source>
        <dbReference type="Pfam" id="PF00535"/>
    </source>
</evidence>
<gene>
    <name evidence="2" type="ORF">KEC56_07420</name>
</gene>
<dbReference type="EC" id="2.4.-.-" evidence="2"/>
<evidence type="ECO:0000313" key="2">
    <source>
        <dbReference type="EMBL" id="MCC2029346.1"/>
    </source>
</evidence>
<proteinExistence type="predicted"/>
<keyword evidence="3" id="KW-1185">Reference proteome</keyword>
<keyword evidence="2" id="KW-0328">Glycosyltransferase</keyword>
<name>A0A9X1LPC3_9MICO</name>
<dbReference type="Pfam" id="PF00535">
    <property type="entry name" value="Glycos_transf_2"/>
    <property type="match status" value="1"/>
</dbReference>
<accession>A0A9X1LPC3</accession>
<dbReference type="SUPFAM" id="SSF53448">
    <property type="entry name" value="Nucleotide-diphospho-sugar transferases"/>
    <property type="match status" value="1"/>
</dbReference>
<organism evidence="2 3">
    <name type="scientific">Microbacterium tenebrionis</name>
    <dbReference type="NCBI Taxonomy" id="2830665"/>
    <lineage>
        <taxon>Bacteria</taxon>
        <taxon>Bacillati</taxon>
        <taxon>Actinomycetota</taxon>
        <taxon>Actinomycetes</taxon>
        <taxon>Micrococcales</taxon>
        <taxon>Microbacteriaceae</taxon>
        <taxon>Microbacterium</taxon>
    </lineage>
</organism>
<dbReference type="InterPro" id="IPR001173">
    <property type="entry name" value="Glyco_trans_2-like"/>
</dbReference>